<dbReference type="InterPro" id="IPR051411">
    <property type="entry name" value="Polyketide_trans_af380"/>
</dbReference>
<dbReference type="PANTHER" id="PTHR47751">
    <property type="entry name" value="SUPERFAMILY HYDROLASE, PUTATIVE (AFU_ORTHOLOGUE AFUA_2G16580)-RELATED"/>
    <property type="match status" value="1"/>
</dbReference>
<gene>
    <name evidence="1" type="ORF">NHP190020_10070</name>
</gene>
<dbReference type="SUPFAM" id="SSF53474">
    <property type="entry name" value="alpha/beta-Hydrolases"/>
    <property type="match status" value="1"/>
</dbReference>
<proteinExistence type="predicted"/>
<sequence length="59" mass="6381">MGAVKEQSASLYATKMAEKGFVVLAFDLSFWEESAGVPRNGVLPDMFVEDFSSGGLFTD</sequence>
<dbReference type="PANTHER" id="PTHR47751:SF1">
    <property type="entry name" value="SUPERFAMILY HYDROLASE, PUTATIVE (AFU_ORTHOLOGUE AFUA_2G16580)-RELATED"/>
    <property type="match status" value="1"/>
</dbReference>
<dbReference type="Gene3D" id="3.40.50.1820">
    <property type="entry name" value="alpha/beta hydrolase"/>
    <property type="match status" value="1"/>
</dbReference>
<dbReference type="RefSeq" id="WP_050780203.1">
    <property type="nucleotide sequence ID" value="NZ_AP023036.1"/>
</dbReference>
<evidence type="ECO:0000313" key="2">
    <source>
        <dbReference type="Proteomes" id="UP000509742"/>
    </source>
</evidence>
<dbReference type="GeneID" id="69702994"/>
<evidence type="ECO:0008006" key="3">
    <source>
        <dbReference type="Google" id="ProtNLM"/>
    </source>
</evidence>
<reference evidence="1 2" key="1">
    <citation type="submission" date="2020-04" db="EMBL/GenBank/DDBJ databases">
        <title>Genomic analysis of gastric non-Helicobacter pylori Helicobacters isolated in Japan.</title>
        <authorList>
            <person name="Suzuki M."/>
            <person name="Rimbara E."/>
        </authorList>
    </citation>
    <scope>NUCLEOTIDE SEQUENCE [LARGE SCALE GENOMIC DNA]</scope>
    <source>
        <strain evidence="1 2">NHP19-0020</strain>
    </source>
</reference>
<dbReference type="InterPro" id="IPR029058">
    <property type="entry name" value="AB_hydrolase_fold"/>
</dbReference>
<keyword evidence="2" id="KW-1185">Reference proteome</keyword>
<name>A0ABM7KZY2_9HELI</name>
<protein>
    <recommendedName>
        <fullName evidence="3">Dienelactone hydrolase domain-containing protein</fullName>
    </recommendedName>
</protein>
<dbReference type="Proteomes" id="UP000509742">
    <property type="component" value="Chromosome"/>
</dbReference>
<dbReference type="EMBL" id="AP023036">
    <property type="protein sequence ID" value="BCD45968.1"/>
    <property type="molecule type" value="Genomic_DNA"/>
</dbReference>
<organism evidence="1 2">
    <name type="scientific">Helicobacter suis</name>
    <dbReference type="NCBI Taxonomy" id="104628"/>
    <lineage>
        <taxon>Bacteria</taxon>
        <taxon>Pseudomonadati</taxon>
        <taxon>Campylobacterota</taxon>
        <taxon>Epsilonproteobacteria</taxon>
        <taxon>Campylobacterales</taxon>
        <taxon>Helicobacteraceae</taxon>
        <taxon>Helicobacter</taxon>
    </lineage>
</organism>
<evidence type="ECO:0000313" key="1">
    <source>
        <dbReference type="EMBL" id="BCD45968.1"/>
    </source>
</evidence>
<accession>A0ABM7KZY2</accession>